<proteinExistence type="predicted"/>
<dbReference type="PANTHER" id="PTHR47331:SF1">
    <property type="entry name" value="GAG-LIKE PROTEIN"/>
    <property type="match status" value="1"/>
</dbReference>
<dbReference type="Proteomes" id="UP000327044">
    <property type="component" value="Unassembled WGS sequence"/>
</dbReference>
<sequence>MLFLGAGIRVLGTAGKPIALQTTLGYVVMGKVPVAPVQTDIQACFTVSNESSLEQLMKKFWEVEEVPQKAIPKPEEVECDKLYRCTKARDEEDSTTVLQWLKSTYITDIFVANRIEQIRENLPSSVWRHVSGTENPADCLSRGLSPLQLMEHRLWLSGPAWLQINESLWPVTSIDLGEEGLEGDQHIHTSLVNVREKEEHPLYELVLRRSSWSFILRTTLCVSNLNQFIDVEGKV</sequence>
<evidence type="ECO:0008006" key="3">
    <source>
        <dbReference type="Google" id="ProtNLM"/>
    </source>
</evidence>
<keyword evidence="2" id="KW-1185">Reference proteome</keyword>
<evidence type="ECO:0000313" key="2">
    <source>
        <dbReference type="Proteomes" id="UP000327044"/>
    </source>
</evidence>
<comment type="caution">
    <text evidence="1">The sequence shown here is derived from an EMBL/GenBank/DDBJ whole genome shotgun (WGS) entry which is preliminary data.</text>
</comment>
<dbReference type="EMBL" id="VVIM01000009">
    <property type="protein sequence ID" value="KAB0792963.1"/>
    <property type="molecule type" value="Genomic_DNA"/>
</dbReference>
<organism evidence="1 2">
    <name type="scientific">Photinus pyralis</name>
    <name type="common">Common eastern firefly</name>
    <name type="synonym">Lampyris pyralis</name>
    <dbReference type="NCBI Taxonomy" id="7054"/>
    <lineage>
        <taxon>Eukaryota</taxon>
        <taxon>Metazoa</taxon>
        <taxon>Ecdysozoa</taxon>
        <taxon>Arthropoda</taxon>
        <taxon>Hexapoda</taxon>
        <taxon>Insecta</taxon>
        <taxon>Pterygota</taxon>
        <taxon>Neoptera</taxon>
        <taxon>Endopterygota</taxon>
        <taxon>Coleoptera</taxon>
        <taxon>Polyphaga</taxon>
        <taxon>Elateriformia</taxon>
        <taxon>Elateroidea</taxon>
        <taxon>Lampyridae</taxon>
        <taxon>Lampyrinae</taxon>
        <taxon>Photinus</taxon>
    </lineage>
</organism>
<reference evidence="1 2" key="1">
    <citation type="journal article" date="2018" name="Elife">
        <title>Firefly genomes illuminate parallel origins of bioluminescence in beetles.</title>
        <authorList>
            <person name="Fallon T.R."/>
            <person name="Lower S.E."/>
            <person name="Chang C.H."/>
            <person name="Bessho-Uehara M."/>
            <person name="Martin G.J."/>
            <person name="Bewick A.J."/>
            <person name="Behringer M."/>
            <person name="Debat H.J."/>
            <person name="Wong I."/>
            <person name="Day J.C."/>
            <person name="Suvorov A."/>
            <person name="Silva C.J."/>
            <person name="Stanger-Hall K.F."/>
            <person name="Hall D.W."/>
            <person name="Schmitz R.J."/>
            <person name="Nelson D.R."/>
            <person name="Lewis S.M."/>
            <person name="Shigenobu S."/>
            <person name="Bybee S.M."/>
            <person name="Larracuente A.M."/>
            <person name="Oba Y."/>
            <person name="Weng J.K."/>
        </authorList>
    </citation>
    <scope>NUCLEOTIDE SEQUENCE [LARGE SCALE GENOMIC DNA]</scope>
    <source>
        <strain evidence="1">1611_PpyrPB1</strain>
        <tissue evidence="1">Whole body</tissue>
    </source>
</reference>
<accession>A0A5N4A6M7</accession>
<dbReference type="PANTHER" id="PTHR47331">
    <property type="entry name" value="PHD-TYPE DOMAIN-CONTAINING PROTEIN"/>
    <property type="match status" value="1"/>
</dbReference>
<evidence type="ECO:0000313" key="1">
    <source>
        <dbReference type="EMBL" id="KAB0792963.1"/>
    </source>
</evidence>
<dbReference type="InParanoid" id="A0A5N4A6M7"/>
<name>A0A5N4A6M7_PHOPY</name>
<gene>
    <name evidence="1" type="ORF">PPYR_12583</name>
</gene>
<protein>
    <recommendedName>
        <fullName evidence="3">Peptidase aspartic putative domain-containing protein</fullName>
    </recommendedName>
</protein>
<dbReference type="AlphaFoldDB" id="A0A5N4A6M7"/>